<feature type="compositionally biased region" description="Polar residues" evidence="9">
    <location>
        <begin position="1"/>
        <end position="12"/>
    </location>
</feature>
<dbReference type="PANTHER" id="PTHR15653:SF0">
    <property type="entry name" value="CONNECTOR OF KINASE TO AP-1, ISOFORM E"/>
    <property type="match status" value="1"/>
</dbReference>
<evidence type="ECO:0000256" key="6">
    <source>
        <dbReference type="ARBA" id="ARBA00022737"/>
    </source>
</evidence>
<dbReference type="PROSITE" id="PS00678">
    <property type="entry name" value="WD_REPEATS_1"/>
    <property type="match status" value="2"/>
</dbReference>
<evidence type="ECO:0000256" key="1">
    <source>
        <dbReference type="ARBA" id="ARBA00004496"/>
    </source>
</evidence>
<feature type="region of interest" description="Disordered" evidence="9">
    <location>
        <begin position="1"/>
        <end position="55"/>
    </location>
</feature>
<dbReference type="InterPro" id="IPR015943">
    <property type="entry name" value="WD40/YVTN_repeat-like_dom_sf"/>
</dbReference>
<keyword evidence="6" id="KW-0677">Repeat</keyword>
<sequence length="613" mass="68070">MMDHQGSSNNGGESVLLKEDINSSGPQSPTCSSGVGGMSPSPGSAPCSGAQVQSVPSQQGQRVNYSIPGILHFIQHEWSRFEMERNQWEEERAELQTRVAFLQGERKGQENLKKDLVRRIKMLEYALKQERNKYQRLKKSQNNPDGVAEDPEDSSKLGLEEGDTELDDNDLLTSKLDIPENYVAVSNVNWRQGKQLLRQYLQEIGYTDTIIDVRANRVRSVLGLDVNRINNGPPPPNPNNPPSRQPNAATHLNPEKEESVVMANFDFLSQEVDAEDDEEENTPEESNTKVEAEVTHEDRRKIGEPYDASADNRKWNSGSSSNSYSRFTGSRPGVSIAPPSSQGSESLKNPDKKLVGSNLELGELEQLAVINDNELSCDFTTPKEALRKNVERKIYASEDQTLKMWNLQKTTPVKKSTAFDVEPVYTFRAHRGPVLSLDVSRAGDLIFSGGIDASIRVWNMPSPDIDPYNLYDPSVLASSLFGHSDAVWGLAYNNLKQQLLSCSADGTVKLWSPLAKVPLLRTFGKPVIKLDTQGNDVGAITRVACKLTHSMVAHLEAVTSIAIDANGLYLISGSHDRSVRLWNIETKTCVQEITAHRKNKCRSRCLSQGLRIK</sequence>
<dbReference type="PRINTS" id="PR00320">
    <property type="entry name" value="GPROTEINBRPT"/>
</dbReference>
<evidence type="ECO:0000256" key="8">
    <source>
        <dbReference type="ARBA" id="ARBA00023054"/>
    </source>
</evidence>
<gene>
    <name evidence="11" type="ORF">LSAA_9760</name>
</gene>
<dbReference type="Pfam" id="PF00400">
    <property type="entry name" value="WD40"/>
    <property type="match status" value="3"/>
</dbReference>
<dbReference type="InterPro" id="IPR013258">
    <property type="entry name" value="Striatin_N"/>
</dbReference>
<dbReference type="GO" id="GO:0005516">
    <property type="term" value="F:calmodulin binding"/>
    <property type="evidence" value="ECO:0007669"/>
    <property type="project" value="UniProtKB-KW"/>
</dbReference>
<dbReference type="InterPro" id="IPR020472">
    <property type="entry name" value="WD40_PAC1"/>
</dbReference>
<keyword evidence="3" id="KW-0963">Cytoplasm</keyword>
<organism evidence="11 12">
    <name type="scientific">Lepeophtheirus salmonis</name>
    <name type="common">Salmon louse</name>
    <name type="synonym">Caligus salmonis</name>
    <dbReference type="NCBI Taxonomy" id="72036"/>
    <lineage>
        <taxon>Eukaryota</taxon>
        <taxon>Metazoa</taxon>
        <taxon>Ecdysozoa</taxon>
        <taxon>Arthropoda</taxon>
        <taxon>Crustacea</taxon>
        <taxon>Multicrustacea</taxon>
        <taxon>Hexanauplia</taxon>
        <taxon>Copepoda</taxon>
        <taxon>Siphonostomatoida</taxon>
        <taxon>Caligidae</taxon>
        <taxon>Lepeophtheirus</taxon>
    </lineage>
</organism>
<dbReference type="PROSITE" id="PS50082">
    <property type="entry name" value="WD_REPEATS_2"/>
    <property type="match status" value="3"/>
</dbReference>
<feature type="compositionally biased region" description="Pro residues" evidence="9">
    <location>
        <begin position="232"/>
        <end position="244"/>
    </location>
</feature>
<feature type="compositionally biased region" description="Basic and acidic residues" evidence="9">
    <location>
        <begin position="286"/>
        <end position="314"/>
    </location>
</feature>
<keyword evidence="8" id="KW-0175">Coiled coil</keyword>
<keyword evidence="4" id="KW-0597">Phosphoprotein</keyword>
<feature type="compositionally biased region" description="Low complexity" evidence="9">
    <location>
        <begin position="316"/>
        <end position="331"/>
    </location>
</feature>
<proteinExistence type="inferred from homology"/>
<comment type="subcellular location">
    <subcellularLocation>
        <location evidence="1">Cytoplasm</location>
    </subcellularLocation>
</comment>
<dbReference type="EMBL" id="HG994584">
    <property type="protein sequence ID" value="CAF2959949.1"/>
    <property type="molecule type" value="Genomic_DNA"/>
</dbReference>
<dbReference type="PANTHER" id="PTHR15653">
    <property type="entry name" value="STRIATIN"/>
    <property type="match status" value="1"/>
</dbReference>
<dbReference type="AlphaFoldDB" id="A0A7R8CXC5"/>
<dbReference type="GO" id="GO:0005737">
    <property type="term" value="C:cytoplasm"/>
    <property type="evidence" value="ECO:0007669"/>
    <property type="project" value="UniProtKB-SubCell"/>
</dbReference>
<reference evidence="11" key="1">
    <citation type="submission" date="2021-02" db="EMBL/GenBank/DDBJ databases">
        <authorList>
            <person name="Bekaert M."/>
        </authorList>
    </citation>
    <scope>NUCLEOTIDE SEQUENCE</scope>
    <source>
        <strain evidence="11">IoA-00</strain>
    </source>
</reference>
<evidence type="ECO:0000256" key="3">
    <source>
        <dbReference type="ARBA" id="ARBA00022490"/>
    </source>
</evidence>
<dbReference type="InterPro" id="IPR051488">
    <property type="entry name" value="WD_repeat_striatin"/>
</dbReference>
<evidence type="ECO:0000259" key="10">
    <source>
        <dbReference type="Pfam" id="PF08232"/>
    </source>
</evidence>
<evidence type="ECO:0000256" key="2">
    <source>
        <dbReference type="ARBA" id="ARBA00009616"/>
    </source>
</evidence>
<keyword evidence="12" id="KW-1185">Reference proteome</keyword>
<feature type="compositionally biased region" description="Polar residues" evidence="9">
    <location>
        <begin position="22"/>
        <end position="31"/>
    </location>
</feature>
<dbReference type="InterPro" id="IPR001680">
    <property type="entry name" value="WD40_rpt"/>
</dbReference>
<feature type="compositionally biased region" description="Polar residues" evidence="9">
    <location>
        <begin position="338"/>
        <end position="347"/>
    </location>
</feature>
<feature type="domain" description="Striatin N-terminal" evidence="10">
    <location>
        <begin position="67"/>
        <end position="211"/>
    </location>
</feature>
<dbReference type="Gene3D" id="1.20.5.300">
    <property type="match status" value="1"/>
</dbReference>
<feature type="compositionally biased region" description="Acidic residues" evidence="9">
    <location>
        <begin position="273"/>
        <end position="283"/>
    </location>
</feature>
<dbReference type="Pfam" id="PF08232">
    <property type="entry name" value="Striatin"/>
    <property type="match status" value="1"/>
</dbReference>
<feature type="region of interest" description="Disordered" evidence="9">
    <location>
        <begin position="226"/>
        <end position="250"/>
    </location>
</feature>
<evidence type="ECO:0000313" key="12">
    <source>
        <dbReference type="Proteomes" id="UP000675881"/>
    </source>
</evidence>
<dbReference type="PROSITE" id="PS50294">
    <property type="entry name" value="WD_REPEATS_REGION"/>
    <property type="match status" value="3"/>
</dbReference>
<dbReference type="SUPFAM" id="SSF50978">
    <property type="entry name" value="WD40 repeat-like"/>
    <property type="match status" value="1"/>
</dbReference>
<feature type="region of interest" description="Disordered" evidence="9">
    <location>
        <begin position="134"/>
        <end position="168"/>
    </location>
</feature>
<keyword evidence="5" id="KW-0853">WD repeat</keyword>
<dbReference type="SMART" id="SM00320">
    <property type="entry name" value="WD40"/>
    <property type="match status" value="3"/>
</dbReference>
<evidence type="ECO:0000256" key="5">
    <source>
        <dbReference type="ARBA" id="ARBA00022574"/>
    </source>
</evidence>
<dbReference type="OrthoDB" id="727118at2759"/>
<accession>A0A7R8CXC5</accession>
<comment type="similarity">
    <text evidence="2">Belongs to the WD repeat striatin family.</text>
</comment>
<feature type="region of interest" description="Disordered" evidence="9">
    <location>
        <begin position="273"/>
        <end position="352"/>
    </location>
</feature>
<evidence type="ECO:0000256" key="7">
    <source>
        <dbReference type="ARBA" id="ARBA00022860"/>
    </source>
</evidence>
<name>A0A7R8CXC5_LEPSM</name>
<dbReference type="FunFam" id="1.20.5.300:FF:000001">
    <property type="entry name" value="striatin isoform X1"/>
    <property type="match status" value="1"/>
</dbReference>
<dbReference type="InterPro" id="IPR036322">
    <property type="entry name" value="WD40_repeat_dom_sf"/>
</dbReference>
<dbReference type="Gene3D" id="2.130.10.10">
    <property type="entry name" value="YVTN repeat-like/Quinoprotein amine dehydrogenase"/>
    <property type="match status" value="2"/>
</dbReference>
<evidence type="ECO:0000256" key="9">
    <source>
        <dbReference type="SAM" id="MobiDB-lite"/>
    </source>
</evidence>
<keyword evidence="7" id="KW-0112">Calmodulin-binding</keyword>
<dbReference type="InterPro" id="IPR019775">
    <property type="entry name" value="WD40_repeat_CS"/>
</dbReference>
<feature type="compositionally biased region" description="Low complexity" evidence="9">
    <location>
        <begin position="38"/>
        <end position="49"/>
    </location>
</feature>
<dbReference type="Proteomes" id="UP000675881">
    <property type="component" value="Chromosome 5"/>
</dbReference>
<evidence type="ECO:0000256" key="4">
    <source>
        <dbReference type="ARBA" id="ARBA00022553"/>
    </source>
</evidence>
<protein>
    <submittedName>
        <fullName evidence="11">STRN1_3_4</fullName>
    </submittedName>
</protein>
<evidence type="ECO:0000313" key="11">
    <source>
        <dbReference type="EMBL" id="CAF2959949.1"/>
    </source>
</evidence>